<dbReference type="PANTHER" id="PTHR13964:SF44">
    <property type="entry name" value="ARID DOMAIN-CONTAINING PROTEIN"/>
    <property type="match status" value="1"/>
</dbReference>
<evidence type="ECO:0000313" key="6">
    <source>
        <dbReference type="EMBL" id="TRY76691.1"/>
    </source>
</evidence>
<keyword evidence="2" id="KW-0804">Transcription</keyword>
<feature type="region of interest" description="Disordered" evidence="4">
    <location>
        <begin position="167"/>
        <end position="202"/>
    </location>
</feature>
<dbReference type="PANTHER" id="PTHR13964">
    <property type="entry name" value="RBP-RELATED"/>
    <property type="match status" value="1"/>
</dbReference>
<accession>A0A553PG83</accession>
<dbReference type="InterPro" id="IPR001606">
    <property type="entry name" value="ARID_dom"/>
</dbReference>
<dbReference type="SMART" id="SM00501">
    <property type="entry name" value="BRIGHT"/>
    <property type="match status" value="1"/>
</dbReference>
<dbReference type="GO" id="GO:0006357">
    <property type="term" value="P:regulation of transcription by RNA polymerase II"/>
    <property type="evidence" value="ECO:0007669"/>
    <property type="project" value="TreeGrafter"/>
</dbReference>
<dbReference type="STRING" id="6832.A0A553PG83"/>
<dbReference type="GO" id="GO:0000976">
    <property type="term" value="F:transcription cis-regulatory region binding"/>
    <property type="evidence" value="ECO:0007669"/>
    <property type="project" value="TreeGrafter"/>
</dbReference>
<feature type="region of interest" description="Disordered" evidence="4">
    <location>
        <begin position="728"/>
        <end position="751"/>
    </location>
</feature>
<feature type="compositionally biased region" description="Polar residues" evidence="4">
    <location>
        <begin position="470"/>
        <end position="480"/>
    </location>
</feature>
<evidence type="ECO:0000313" key="7">
    <source>
        <dbReference type="Proteomes" id="UP000318571"/>
    </source>
</evidence>
<dbReference type="EMBL" id="VCGU01000004">
    <property type="protein sequence ID" value="TRY76691.1"/>
    <property type="molecule type" value="Genomic_DNA"/>
</dbReference>
<feature type="region of interest" description="Disordered" evidence="4">
    <location>
        <begin position="555"/>
        <end position="589"/>
    </location>
</feature>
<evidence type="ECO:0000256" key="1">
    <source>
        <dbReference type="ARBA" id="ARBA00023015"/>
    </source>
</evidence>
<feature type="compositionally biased region" description="Basic and acidic residues" evidence="4">
    <location>
        <begin position="344"/>
        <end position="374"/>
    </location>
</feature>
<feature type="compositionally biased region" description="Polar residues" evidence="4">
    <location>
        <begin position="500"/>
        <end position="525"/>
    </location>
</feature>
<protein>
    <recommendedName>
        <fullName evidence="5">ARID domain-containing protein</fullName>
    </recommendedName>
</protein>
<dbReference type="InterPro" id="IPR051232">
    <property type="entry name" value="ARID/SWI1_ChromRemod"/>
</dbReference>
<keyword evidence="1" id="KW-0805">Transcription regulation</keyword>
<dbReference type="OMA" id="RRHYEKF"/>
<dbReference type="Pfam" id="PF01388">
    <property type="entry name" value="ARID"/>
    <property type="match status" value="1"/>
</dbReference>
<evidence type="ECO:0000259" key="5">
    <source>
        <dbReference type="PROSITE" id="PS51011"/>
    </source>
</evidence>
<dbReference type="SMART" id="SM01014">
    <property type="entry name" value="ARID"/>
    <property type="match status" value="1"/>
</dbReference>
<dbReference type="SUPFAM" id="SSF46774">
    <property type="entry name" value="ARID-like"/>
    <property type="match status" value="1"/>
</dbReference>
<feature type="compositionally biased region" description="Polar residues" evidence="4">
    <location>
        <begin position="631"/>
        <end position="670"/>
    </location>
</feature>
<name>A0A553PG83_TIGCA</name>
<evidence type="ECO:0000256" key="2">
    <source>
        <dbReference type="ARBA" id="ARBA00023163"/>
    </source>
</evidence>
<dbReference type="AlphaFoldDB" id="A0A553PG83"/>
<feature type="region of interest" description="Disordered" evidence="4">
    <location>
        <begin position="631"/>
        <end position="698"/>
    </location>
</feature>
<proteinExistence type="predicted"/>
<feature type="domain" description="ARID" evidence="5">
    <location>
        <begin position="220"/>
        <end position="312"/>
    </location>
</feature>
<gene>
    <name evidence="6" type="ORF">TCAL_02679</name>
</gene>
<feature type="compositionally biased region" description="Basic and acidic residues" evidence="4">
    <location>
        <begin position="671"/>
        <end position="692"/>
    </location>
</feature>
<organism evidence="6 7">
    <name type="scientific">Tigriopus californicus</name>
    <name type="common">Marine copepod</name>
    <dbReference type="NCBI Taxonomy" id="6832"/>
    <lineage>
        <taxon>Eukaryota</taxon>
        <taxon>Metazoa</taxon>
        <taxon>Ecdysozoa</taxon>
        <taxon>Arthropoda</taxon>
        <taxon>Crustacea</taxon>
        <taxon>Multicrustacea</taxon>
        <taxon>Hexanauplia</taxon>
        <taxon>Copepoda</taxon>
        <taxon>Harpacticoida</taxon>
        <taxon>Harpacticidae</taxon>
        <taxon>Tigriopus</taxon>
    </lineage>
</organism>
<dbReference type="GO" id="GO:0005634">
    <property type="term" value="C:nucleus"/>
    <property type="evidence" value="ECO:0007669"/>
    <property type="project" value="TreeGrafter"/>
</dbReference>
<feature type="region of interest" description="Disordered" evidence="4">
    <location>
        <begin position="470"/>
        <end position="525"/>
    </location>
</feature>
<sequence length="1132" mass="119503">MGADEVVAVSEKAVLRVNDLLDWIADPKEVTWDRGLRGICSEDCKAPEGAPVQYDVGLNSKFSPGHSEFLNDVRQEKIAIGDVPDIDDLGVNILSIPQYGRYRSILKRIAGREKEFMQNSLIAALGGFTVPTRRTFVLFCRDVFDYAELEEHPYLCNHLAPKLKGRPRKKKKIKRAGSPESESASSESSVSTSVSVSSKNSNLKNGVKKDLISILSQKNTKDELDFLQKLISFMDRRNTPIERPPMLGFKQIDLHLFFLKVEKLGGYEGCMNKKSWKAIYDELGGNPQNTSAATCTRRHYEKFLLPLEKHMRAKAKGGKKANQDSISSNDASDKESKSPIALQDMDKSSRTTSPEEKDKFKTEEEMEDIRNRSEEGEDLSMPNTSESEVKHPMMSSTPTLTSEVTNMKNHDGYPLMSASIQSLVDNKSKVDSDGKRLQIDDLIIIPNNLGGGMPEGGSALQNLAKIASRYQNTKEGNGNRVSEGDRSSPKRPRMDDPKSISATQAIPASKKTGSSLPSAASTGAANTPTSVAAAAAAANNFFSLLPPGLLPPWSGIQGLPGTPGTSSPKGASSPIPSGKVTPSSSATSGTSAVNALAAGFPTGFPFPDPSKLGPEGYHLLQLYERQLKATAAQQQTSLKATNSPASSKTNGKEPSNSQSNNSTGIAVGSSSKKETKERDRSKVCKPPPDNKRPPSLMQTPCAFMQTSTFYTNPLAEITRLKEAEKAKASSGRTMVSGPEDDVLDLSSGSSLPKRAKIESPFYGMKMEGTSPAPMGIAPTLDLSYKRENNVKPEMKASPFSAEALLSKPTNSKPLHPSASGSSGSSSHRPSSIPPHTDLVKIAPMSSLTAKNDGHSGSSSRASPFGGQHTLRASPASSLYSSSPVEKSPSARASPWHTPVSHSSPSGVPKDPKPAIPVSPVVRDEYKKADMGHLGLPPGLASLFPPSSLATSTPMSLALQTSIANSYSPHTSMAGSNPYLALLSQSHSTLGKSHSQSAASGAAAAAAAAVAGYPAHLMDPATSAYYAALYSQQMYGAGAGMPAGIPAGIPGYGLGGGGGGGLNAALRGMSQGGHGMPPTTHASGLDQLQASALQAMLARGSLGGTSSPASNPYASYASLLGLPGYGFPTSRKD</sequence>
<feature type="compositionally biased region" description="Basic and acidic residues" evidence="4">
    <location>
        <begin position="482"/>
        <end position="498"/>
    </location>
</feature>
<evidence type="ECO:0000256" key="4">
    <source>
        <dbReference type="SAM" id="MobiDB-lite"/>
    </source>
</evidence>
<dbReference type="Proteomes" id="UP000318571">
    <property type="component" value="Chromosome 5"/>
</dbReference>
<feature type="compositionally biased region" description="Low complexity" evidence="4">
    <location>
        <begin position="176"/>
        <end position="198"/>
    </location>
</feature>
<feature type="compositionally biased region" description="Low complexity" evidence="4">
    <location>
        <begin position="872"/>
        <end position="883"/>
    </location>
</feature>
<feature type="region of interest" description="Disordered" evidence="4">
    <location>
        <begin position="312"/>
        <end position="412"/>
    </location>
</feature>
<keyword evidence="7" id="KW-1185">Reference proteome</keyword>
<evidence type="ECO:0000256" key="3">
    <source>
        <dbReference type="ARBA" id="ARBA00023242"/>
    </source>
</evidence>
<dbReference type="InterPro" id="IPR036431">
    <property type="entry name" value="ARID_dom_sf"/>
</dbReference>
<feature type="compositionally biased region" description="Low complexity" evidence="4">
    <location>
        <begin position="813"/>
        <end position="835"/>
    </location>
</feature>
<keyword evidence="3" id="KW-0539">Nucleus</keyword>
<reference evidence="6 7" key="1">
    <citation type="journal article" date="2018" name="Nat. Ecol. Evol.">
        <title>Genomic signatures of mitonuclear coevolution across populations of Tigriopus californicus.</title>
        <authorList>
            <person name="Barreto F.S."/>
            <person name="Watson E.T."/>
            <person name="Lima T.G."/>
            <person name="Willett C.S."/>
            <person name="Edmands S."/>
            <person name="Li W."/>
            <person name="Burton R.S."/>
        </authorList>
    </citation>
    <scope>NUCLEOTIDE SEQUENCE [LARGE SCALE GENOMIC DNA]</scope>
    <source>
        <strain evidence="6 7">San Diego</strain>
    </source>
</reference>
<feature type="compositionally biased region" description="Polar residues" evidence="4">
    <location>
        <begin position="845"/>
        <end position="861"/>
    </location>
</feature>
<feature type="region of interest" description="Disordered" evidence="4">
    <location>
        <begin position="806"/>
        <end position="917"/>
    </location>
</feature>
<dbReference type="PROSITE" id="PS51011">
    <property type="entry name" value="ARID"/>
    <property type="match status" value="1"/>
</dbReference>
<comment type="caution">
    <text evidence="6">The sequence shown here is derived from an EMBL/GenBank/DDBJ whole genome shotgun (WGS) entry which is preliminary data.</text>
</comment>
<feature type="compositionally biased region" description="Polar residues" evidence="4">
    <location>
        <begin position="394"/>
        <end position="407"/>
    </location>
</feature>
<dbReference type="Gene3D" id="1.10.150.60">
    <property type="entry name" value="ARID DNA-binding domain"/>
    <property type="match status" value="1"/>
</dbReference>